<protein>
    <submittedName>
        <fullName evidence="2">Uncharacterized protein</fullName>
    </submittedName>
</protein>
<comment type="caution">
    <text evidence="2">The sequence shown here is derived from an EMBL/GenBank/DDBJ whole genome shotgun (WGS) entry which is preliminary data.</text>
</comment>
<reference evidence="2 3" key="1">
    <citation type="submission" date="2019-08" db="EMBL/GenBank/DDBJ databases">
        <title>A chromosome-level genome assembly, high-density linkage maps, and genome scans reveal the genomic architecture of hybrid incompatibilities underlying speciation via character displacement in darters (Percidae: Etheostominae).</title>
        <authorList>
            <person name="Moran R.L."/>
            <person name="Catchen J.M."/>
            <person name="Fuller R.C."/>
        </authorList>
    </citation>
    <scope>NUCLEOTIDE SEQUENCE [LARGE SCALE GENOMIC DNA]</scope>
    <source>
        <strain evidence="2">EspeVRDwgs_2016</strain>
        <tissue evidence="2">Muscle</tissue>
    </source>
</reference>
<keyword evidence="3" id="KW-1185">Reference proteome</keyword>
<evidence type="ECO:0000313" key="2">
    <source>
        <dbReference type="EMBL" id="KAA8585768.1"/>
    </source>
</evidence>
<gene>
    <name evidence="2" type="ORF">FQN60_004462</name>
</gene>
<accession>A0A5J5CTJ4</accession>
<name>A0A5J5CTJ4_9PERO</name>
<evidence type="ECO:0000256" key="1">
    <source>
        <dbReference type="SAM" id="MobiDB-lite"/>
    </source>
</evidence>
<dbReference type="Proteomes" id="UP000327493">
    <property type="component" value="Chromosome 15"/>
</dbReference>
<proteinExistence type="predicted"/>
<dbReference type="EMBL" id="VOFY01000015">
    <property type="protein sequence ID" value="KAA8585768.1"/>
    <property type="molecule type" value="Genomic_DNA"/>
</dbReference>
<dbReference type="AlphaFoldDB" id="A0A5J5CTJ4"/>
<feature type="region of interest" description="Disordered" evidence="1">
    <location>
        <begin position="1"/>
        <end position="90"/>
    </location>
</feature>
<sequence>MRVRSRLPSARKGPSRGHTVGGAGGQRTAGRPAEECHSRHRDSHQLQGGHSTHRGGASGAGGQRASWDERITTRRGREGQEGAAGAEALR</sequence>
<evidence type="ECO:0000313" key="3">
    <source>
        <dbReference type="Proteomes" id="UP000327493"/>
    </source>
</evidence>
<feature type="compositionally biased region" description="Low complexity" evidence="1">
    <location>
        <begin position="81"/>
        <end position="90"/>
    </location>
</feature>
<feature type="compositionally biased region" description="Basic and acidic residues" evidence="1">
    <location>
        <begin position="66"/>
        <end position="80"/>
    </location>
</feature>
<organism evidence="2 3">
    <name type="scientific">Etheostoma spectabile</name>
    <name type="common">orangethroat darter</name>
    <dbReference type="NCBI Taxonomy" id="54343"/>
    <lineage>
        <taxon>Eukaryota</taxon>
        <taxon>Metazoa</taxon>
        <taxon>Chordata</taxon>
        <taxon>Craniata</taxon>
        <taxon>Vertebrata</taxon>
        <taxon>Euteleostomi</taxon>
        <taxon>Actinopterygii</taxon>
        <taxon>Neopterygii</taxon>
        <taxon>Teleostei</taxon>
        <taxon>Neoteleostei</taxon>
        <taxon>Acanthomorphata</taxon>
        <taxon>Eupercaria</taxon>
        <taxon>Perciformes</taxon>
        <taxon>Percoidei</taxon>
        <taxon>Percidae</taxon>
        <taxon>Etheostomatinae</taxon>
        <taxon>Etheostoma</taxon>
    </lineage>
</organism>